<feature type="transmembrane region" description="Helical" evidence="1">
    <location>
        <begin position="12"/>
        <end position="34"/>
    </location>
</feature>
<organism evidence="2 3">
    <name type="scientific">Acorus gramineus</name>
    <name type="common">Dwarf sweet flag</name>
    <dbReference type="NCBI Taxonomy" id="55184"/>
    <lineage>
        <taxon>Eukaryota</taxon>
        <taxon>Viridiplantae</taxon>
        <taxon>Streptophyta</taxon>
        <taxon>Embryophyta</taxon>
        <taxon>Tracheophyta</taxon>
        <taxon>Spermatophyta</taxon>
        <taxon>Magnoliopsida</taxon>
        <taxon>Liliopsida</taxon>
        <taxon>Acoraceae</taxon>
        <taxon>Acorus</taxon>
    </lineage>
</organism>
<dbReference type="AlphaFoldDB" id="A0AAV9AEC2"/>
<keyword evidence="3" id="KW-1185">Reference proteome</keyword>
<name>A0AAV9AEC2_ACOGR</name>
<accession>A0AAV9AEC2</accession>
<keyword evidence="1" id="KW-0472">Membrane</keyword>
<feature type="transmembrane region" description="Helical" evidence="1">
    <location>
        <begin position="110"/>
        <end position="132"/>
    </location>
</feature>
<reference evidence="2" key="1">
    <citation type="journal article" date="2023" name="Nat. Commun.">
        <title>Diploid and tetraploid genomes of Acorus and the evolution of monocots.</title>
        <authorList>
            <person name="Ma L."/>
            <person name="Liu K.W."/>
            <person name="Li Z."/>
            <person name="Hsiao Y.Y."/>
            <person name="Qi Y."/>
            <person name="Fu T."/>
            <person name="Tang G.D."/>
            <person name="Zhang D."/>
            <person name="Sun W.H."/>
            <person name="Liu D.K."/>
            <person name="Li Y."/>
            <person name="Chen G.Z."/>
            <person name="Liu X.D."/>
            <person name="Liao X.Y."/>
            <person name="Jiang Y.T."/>
            <person name="Yu X."/>
            <person name="Hao Y."/>
            <person name="Huang J."/>
            <person name="Zhao X.W."/>
            <person name="Ke S."/>
            <person name="Chen Y.Y."/>
            <person name="Wu W.L."/>
            <person name="Hsu J.L."/>
            <person name="Lin Y.F."/>
            <person name="Huang M.D."/>
            <person name="Li C.Y."/>
            <person name="Huang L."/>
            <person name="Wang Z.W."/>
            <person name="Zhao X."/>
            <person name="Zhong W.Y."/>
            <person name="Peng D.H."/>
            <person name="Ahmad S."/>
            <person name="Lan S."/>
            <person name="Zhang J.S."/>
            <person name="Tsai W.C."/>
            <person name="Van de Peer Y."/>
            <person name="Liu Z.J."/>
        </authorList>
    </citation>
    <scope>NUCLEOTIDE SEQUENCE</scope>
    <source>
        <strain evidence="2">SCP</strain>
    </source>
</reference>
<evidence type="ECO:0000256" key="1">
    <source>
        <dbReference type="SAM" id="Phobius"/>
    </source>
</evidence>
<comment type="caution">
    <text evidence="2">The sequence shown here is derived from an EMBL/GenBank/DDBJ whole genome shotgun (WGS) entry which is preliminary data.</text>
</comment>
<evidence type="ECO:0000313" key="2">
    <source>
        <dbReference type="EMBL" id="KAK1262708.1"/>
    </source>
</evidence>
<reference evidence="2" key="2">
    <citation type="submission" date="2023-06" db="EMBL/GenBank/DDBJ databases">
        <authorList>
            <person name="Ma L."/>
            <person name="Liu K.-W."/>
            <person name="Li Z."/>
            <person name="Hsiao Y.-Y."/>
            <person name="Qi Y."/>
            <person name="Fu T."/>
            <person name="Tang G."/>
            <person name="Zhang D."/>
            <person name="Sun W.-H."/>
            <person name="Liu D.-K."/>
            <person name="Li Y."/>
            <person name="Chen G.-Z."/>
            <person name="Liu X.-D."/>
            <person name="Liao X.-Y."/>
            <person name="Jiang Y.-T."/>
            <person name="Yu X."/>
            <person name="Hao Y."/>
            <person name="Huang J."/>
            <person name="Zhao X.-W."/>
            <person name="Ke S."/>
            <person name="Chen Y.-Y."/>
            <person name="Wu W.-L."/>
            <person name="Hsu J.-L."/>
            <person name="Lin Y.-F."/>
            <person name="Huang M.-D."/>
            <person name="Li C.-Y."/>
            <person name="Huang L."/>
            <person name="Wang Z.-W."/>
            <person name="Zhao X."/>
            <person name="Zhong W.-Y."/>
            <person name="Peng D.-H."/>
            <person name="Ahmad S."/>
            <person name="Lan S."/>
            <person name="Zhang J.-S."/>
            <person name="Tsai W.-C."/>
            <person name="Van De Peer Y."/>
            <person name="Liu Z.-J."/>
        </authorList>
    </citation>
    <scope>NUCLEOTIDE SEQUENCE</scope>
    <source>
        <strain evidence="2">SCP</strain>
        <tissue evidence="2">Leaves</tissue>
    </source>
</reference>
<dbReference type="EMBL" id="JAUJYN010000010">
    <property type="protein sequence ID" value="KAK1262708.1"/>
    <property type="molecule type" value="Genomic_DNA"/>
</dbReference>
<keyword evidence="1" id="KW-0812">Transmembrane</keyword>
<protein>
    <submittedName>
        <fullName evidence="2">Tetraspanin-19</fullName>
    </submittedName>
</protein>
<dbReference type="Proteomes" id="UP001179952">
    <property type="component" value="Unassembled WGS sequence"/>
</dbReference>
<gene>
    <name evidence="2" type="ORF">QJS04_geneDACA008750</name>
</gene>
<proteinExistence type="predicted"/>
<evidence type="ECO:0000313" key="3">
    <source>
        <dbReference type="Proteomes" id="UP001179952"/>
    </source>
</evidence>
<sequence>MACRGFWECLLKLLNFLLTLAGLAMVGYGIYLLVEWNRVSSEDDPEVPPPFGDSPELSKLGRPMLMMVTLSASFLDKLPKAWYGTGFVIPADKTGDFDMIYDFLDDNWKIAKWVILGVVVLQALAFLLALIVRAANKPAEYDSDDEYIAPRTAVRQPLINRQGIPATGVPVPTLDQRPSRNDAWSTRMREKYGLDTSEFTYNPADPSRYQQGAVQPAEERGRCAIL</sequence>
<keyword evidence="1" id="KW-1133">Transmembrane helix</keyword>